<sequence>MTRIVIVSCSCSTLTGSCLNRNNASLASDLYIVRFEFVHFRFNVRICVSSWSIVFVNDRLVAEGFFWIPSLASSTIVAARQSGSGYLVHTSMSLAFFKGNINRRWITIRKLLCINWTRYFIRIWDYITQEPKCFFNCFYCLVKVGYNFAFKCFLMQSTTVGSMCHLGHGHPTLTFIIRVLLANVNTPYRLRGRLHTTNKPNGCKIVLDRSLRDVLRKSRYDDCQTPFGSMTVVFGGDFRQVLPIIPKGSRQDIVIASLKQSYLWRHCKVPKLTANMRLTVGSRHEDVSEILDFVEWILKVGDGELGGANDGELLRHNHNFLLESQLS</sequence>
<dbReference type="GO" id="GO:0016887">
    <property type="term" value="F:ATP hydrolysis activity"/>
    <property type="evidence" value="ECO:0007669"/>
    <property type="project" value="RHEA"/>
</dbReference>
<dbReference type="GO" id="GO:0006281">
    <property type="term" value="P:DNA repair"/>
    <property type="evidence" value="ECO:0007669"/>
    <property type="project" value="UniProtKB-KW"/>
</dbReference>
<evidence type="ECO:0000313" key="4">
    <source>
        <dbReference type="Proteomes" id="UP000245207"/>
    </source>
</evidence>
<proteinExistence type="inferred from homology"/>
<comment type="catalytic activity">
    <reaction evidence="1">
        <text>ATP + H2O = ADP + phosphate + H(+)</text>
        <dbReference type="Rhea" id="RHEA:13065"/>
        <dbReference type="ChEBI" id="CHEBI:15377"/>
        <dbReference type="ChEBI" id="CHEBI:15378"/>
        <dbReference type="ChEBI" id="CHEBI:30616"/>
        <dbReference type="ChEBI" id="CHEBI:43474"/>
        <dbReference type="ChEBI" id="CHEBI:456216"/>
        <dbReference type="EC" id="5.6.2.3"/>
    </reaction>
</comment>
<dbReference type="GO" id="GO:0000723">
    <property type="term" value="P:telomere maintenance"/>
    <property type="evidence" value="ECO:0007669"/>
    <property type="project" value="InterPro"/>
</dbReference>
<name>A0A2U1MEL1_ARTAN</name>
<keyword evidence="1" id="KW-0234">DNA repair</keyword>
<keyword evidence="1" id="KW-0233">DNA recombination</keyword>
<dbReference type="AlphaFoldDB" id="A0A2U1MEL1"/>
<dbReference type="OrthoDB" id="1701529at2759"/>
<protein>
    <recommendedName>
        <fullName evidence="1">ATP-dependent DNA helicase</fullName>
        <ecNumber evidence="1">5.6.2.3</ecNumber>
    </recommendedName>
</protein>
<keyword evidence="1 3" id="KW-0347">Helicase</keyword>
<dbReference type="GO" id="GO:0005524">
    <property type="term" value="F:ATP binding"/>
    <property type="evidence" value="ECO:0007669"/>
    <property type="project" value="UniProtKB-KW"/>
</dbReference>
<feature type="domain" description="DNA helicase Pif1-like DEAD-box helicase" evidence="2">
    <location>
        <begin position="206"/>
        <end position="306"/>
    </location>
</feature>
<evidence type="ECO:0000313" key="3">
    <source>
        <dbReference type="EMBL" id="PWA59710.1"/>
    </source>
</evidence>
<comment type="similarity">
    <text evidence="1">Belongs to the helicase family.</text>
</comment>
<keyword evidence="1" id="KW-0067">ATP-binding</keyword>
<keyword evidence="1" id="KW-0547">Nucleotide-binding</keyword>
<comment type="cofactor">
    <cofactor evidence="1">
        <name>Mg(2+)</name>
        <dbReference type="ChEBI" id="CHEBI:18420"/>
    </cofactor>
</comment>
<dbReference type="PANTHER" id="PTHR10492">
    <property type="match status" value="1"/>
</dbReference>
<dbReference type="Pfam" id="PF05970">
    <property type="entry name" value="PIF1"/>
    <property type="match status" value="1"/>
</dbReference>
<dbReference type="InterPro" id="IPR010285">
    <property type="entry name" value="DNA_helicase_pif1-like_DEAD"/>
</dbReference>
<organism evidence="3 4">
    <name type="scientific">Artemisia annua</name>
    <name type="common">Sweet wormwood</name>
    <dbReference type="NCBI Taxonomy" id="35608"/>
    <lineage>
        <taxon>Eukaryota</taxon>
        <taxon>Viridiplantae</taxon>
        <taxon>Streptophyta</taxon>
        <taxon>Embryophyta</taxon>
        <taxon>Tracheophyta</taxon>
        <taxon>Spermatophyta</taxon>
        <taxon>Magnoliopsida</taxon>
        <taxon>eudicotyledons</taxon>
        <taxon>Gunneridae</taxon>
        <taxon>Pentapetalae</taxon>
        <taxon>asterids</taxon>
        <taxon>campanulids</taxon>
        <taxon>Asterales</taxon>
        <taxon>Asteraceae</taxon>
        <taxon>Asteroideae</taxon>
        <taxon>Anthemideae</taxon>
        <taxon>Artemisiinae</taxon>
        <taxon>Artemisia</taxon>
    </lineage>
</organism>
<dbReference type="PROSITE" id="PS51257">
    <property type="entry name" value="PROKAR_LIPOPROTEIN"/>
    <property type="match status" value="1"/>
</dbReference>
<evidence type="ECO:0000256" key="1">
    <source>
        <dbReference type="RuleBase" id="RU363044"/>
    </source>
</evidence>
<dbReference type="PANTHER" id="PTHR10492:SF57">
    <property type="entry name" value="ATP-DEPENDENT DNA HELICASE"/>
    <property type="match status" value="1"/>
</dbReference>
<keyword evidence="4" id="KW-1185">Reference proteome</keyword>
<keyword evidence="1" id="KW-0227">DNA damage</keyword>
<dbReference type="GO" id="GO:0043139">
    <property type="term" value="F:5'-3' DNA helicase activity"/>
    <property type="evidence" value="ECO:0007669"/>
    <property type="project" value="UniProtKB-EC"/>
</dbReference>
<keyword evidence="1" id="KW-0378">Hydrolase</keyword>
<reference evidence="3 4" key="1">
    <citation type="journal article" date="2018" name="Mol. Plant">
        <title>The genome of Artemisia annua provides insight into the evolution of Asteraceae family and artemisinin biosynthesis.</title>
        <authorList>
            <person name="Shen Q."/>
            <person name="Zhang L."/>
            <person name="Liao Z."/>
            <person name="Wang S."/>
            <person name="Yan T."/>
            <person name="Shi P."/>
            <person name="Liu M."/>
            <person name="Fu X."/>
            <person name="Pan Q."/>
            <person name="Wang Y."/>
            <person name="Lv Z."/>
            <person name="Lu X."/>
            <person name="Zhang F."/>
            <person name="Jiang W."/>
            <person name="Ma Y."/>
            <person name="Chen M."/>
            <person name="Hao X."/>
            <person name="Li L."/>
            <person name="Tang Y."/>
            <person name="Lv G."/>
            <person name="Zhou Y."/>
            <person name="Sun X."/>
            <person name="Brodelius P.E."/>
            <person name="Rose J.K.C."/>
            <person name="Tang K."/>
        </authorList>
    </citation>
    <scope>NUCLEOTIDE SEQUENCE [LARGE SCALE GENOMIC DNA]</scope>
    <source>
        <strain evidence="4">cv. Huhao1</strain>
        <tissue evidence="3">Leaf</tissue>
    </source>
</reference>
<dbReference type="GO" id="GO:0006310">
    <property type="term" value="P:DNA recombination"/>
    <property type="evidence" value="ECO:0007669"/>
    <property type="project" value="UniProtKB-KW"/>
</dbReference>
<accession>A0A2U1MEL1</accession>
<dbReference type="STRING" id="35608.A0A2U1MEL1"/>
<dbReference type="EC" id="5.6.2.3" evidence="1"/>
<gene>
    <name evidence="3" type="ORF">CTI12_AA224950</name>
</gene>
<evidence type="ECO:0000259" key="2">
    <source>
        <dbReference type="Pfam" id="PF05970"/>
    </source>
</evidence>
<comment type="caution">
    <text evidence="3">The sequence shown here is derived from an EMBL/GenBank/DDBJ whole genome shotgun (WGS) entry which is preliminary data.</text>
</comment>
<dbReference type="EMBL" id="PKPP01005551">
    <property type="protein sequence ID" value="PWA59710.1"/>
    <property type="molecule type" value="Genomic_DNA"/>
</dbReference>
<dbReference type="Proteomes" id="UP000245207">
    <property type="component" value="Unassembled WGS sequence"/>
</dbReference>